<keyword evidence="2" id="KW-0201">Cytochrome c-type biogenesis</keyword>
<dbReference type="PANTHER" id="PTHR42852:SF6">
    <property type="entry name" value="THIOL:DISULFIDE INTERCHANGE PROTEIN DSBE"/>
    <property type="match status" value="1"/>
</dbReference>
<organism evidence="7 8">
    <name type="scientific">Dysgonomonas capnocytophagoides</name>
    <dbReference type="NCBI Taxonomy" id="45254"/>
    <lineage>
        <taxon>Bacteria</taxon>
        <taxon>Pseudomonadati</taxon>
        <taxon>Bacteroidota</taxon>
        <taxon>Bacteroidia</taxon>
        <taxon>Bacteroidales</taxon>
        <taxon>Dysgonomonadaceae</taxon>
        <taxon>Dysgonomonas</taxon>
    </lineage>
</organism>
<evidence type="ECO:0000256" key="1">
    <source>
        <dbReference type="ARBA" id="ARBA00004196"/>
    </source>
</evidence>
<dbReference type="GO" id="GO:0017004">
    <property type="term" value="P:cytochrome complex assembly"/>
    <property type="evidence" value="ECO:0007669"/>
    <property type="project" value="UniProtKB-KW"/>
</dbReference>
<dbReference type="PROSITE" id="PS51352">
    <property type="entry name" value="THIOREDOXIN_2"/>
    <property type="match status" value="1"/>
</dbReference>
<dbReference type="InterPro" id="IPR013740">
    <property type="entry name" value="Redoxin"/>
</dbReference>
<comment type="subcellular location">
    <subcellularLocation>
        <location evidence="1">Cell envelope</location>
    </subcellularLocation>
</comment>
<evidence type="ECO:0000256" key="4">
    <source>
        <dbReference type="ARBA" id="ARBA00023284"/>
    </source>
</evidence>
<gene>
    <name evidence="7" type="ORF">E2605_05690</name>
</gene>
<dbReference type="GO" id="GO:0016491">
    <property type="term" value="F:oxidoreductase activity"/>
    <property type="evidence" value="ECO:0007669"/>
    <property type="project" value="InterPro"/>
</dbReference>
<name>A0A4Y8L7X3_9BACT</name>
<feature type="chain" id="PRO_5021417547" evidence="5">
    <location>
        <begin position="21"/>
        <end position="364"/>
    </location>
</feature>
<feature type="domain" description="Thioredoxin" evidence="6">
    <location>
        <begin position="224"/>
        <end position="364"/>
    </location>
</feature>
<dbReference type="AlphaFoldDB" id="A0A4Y8L7X3"/>
<keyword evidence="4" id="KW-0676">Redox-active center</keyword>
<evidence type="ECO:0000256" key="2">
    <source>
        <dbReference type="ARBA" id="ARBA00022748"/>
    </source>
</evidence>
<keyword evidence="3" id="KW-1015">Disulfide bond</keyword>
<sequence length="364" mass="40769">MLMNRIFSICLLLIALCANAQNKKFTINGSIDGAGYNGKYIYLQKMSDDRRSLVKIDSALIQNNEFVFSDLSRTEGVELGFVSSPQLKDAPQALVVLESGIIDLKMGKPSFASGTPGNEACYRFIQDQELQKTKLEALLQKTEYLDSEEGTAEYDALLNTIKTNGFEYTKSNIGNEVGEFFLFSFIELFEPSDILDLLSETRPQFQNSRMGIEMKAYFEKKAKTGKGAKFMDFSMPAPDGRQISLSDYAGKGKIILVDFWASWCGPCIKEMPHVVKAYNEYRDKGFEIVGVSFDTDASAWKGALSRLNMTWPQMSDLKGWKSEAGQLYGITSIPFTMLLDREGTIIATNLRGEQLSNKLKELLD</sequence>
<dbReference type="Pfam" id="PF08534">
    <property type="entry name" value="Redoxin"/>
    <property type="match status" value="1"/>
</dbReference>
<dbReference type="InterPro" id="IPR050553">
    <property type="entry name" value="Thioredoxin_ResA/DsbE_sf"/>
</dbReference>
<proteinExistence type="predicted"/>
<accession>A0A4Y8L7X3</accession>
<keyword evidence="5" id="KW-0732">Signal</keyword>
<evidence type="ECO:0000313" key="7">
    <source>
        <dbReference type="EMBL" id="TFD97160.1"/>
    </source>
</evidence>
<dbReference type="InterPro" id="IPR036249">
    <property type="entry name" value="Thioredoxin-like_sf"/>
</dbReference>
<keyword evidence="8" id="KW-1185">Reference proteome</keyword>
<evidence type="ECO:0000313" key="8">
    <source>
        <dbReference type="Proteomes" id="UP000297861"/>
    </source>
</evidence>
<evidence type="ECO:0000259" key="6">
    <source>
        <dbReference type="PROSITE" id="PS51352"/>
    </source>
</evidence>
<dbReference type="Proteomes" id="UP000297861">
    <property type="component" value="Unassembled WGS sequence"/>
</dbReference>
<dbReference type="Gene3D" id="3.40.30.10">
    <property type="entry name" value="Glutaredoxin"/>
    <property type="match status" value="1"/>
</dbReference>
<dbReference type="PANTHER" id="PTHR42852">
    <property type="entry name" value="THIOL:DISULFIDE INTERCHANGE PROTEIN DSBE"/>
    <property type="match status" value="1"/>
</dbReference>
<protein>
    <submittedName>
        <fullName evidence="7">AhpC/TSA family protein</fullName>
    </submittedName>
</protein>
<dbReference type="CDD" id="cd02966">
    <property type="entry name" value="TlpA_like_family"/>
    <property type="match status" value="1"/>
</dbReference>
<evidence type="ECO:0000256" key="5">
    <source>
        <dbReference type="SAM" id="SignalP"/>
    </source>
</evidence>
<dbReference type="InterPro" id="IPR025380">
    <property type="entry name" value="DUF4369"/>
</dbReference>
<dbReference type="GO" id="GO:0030313">
    <property type="term" value="C:cell envelope"/>
    <property type="evidence" value="ECO:0007669"/>
    <property type="project" value="UniProtKB-SubCell"/>
</dbReference>
<evidence type="ECO:0000256" key="3">
    <source>
        <dbReference type="ARBA" id="ARBA00023157"/>
    </source>
</evidence>
<dbReference type="Pfam" id="PF14289">
    <property type="entry name" value="DUF4369"/>
    <property type="match status" value="1"/>
</dbReference>
<dbReference type="InterPro" id="IPR013766">
    <property type="entry name" value="Thioredoxin_domain"/>
</dbReference>
<dbReference type="EMBL" id="SOML01000003">
    <property type="protein sequence ID" value="TFD97160.1"/>
    <property type="molecule type" value="Genomic_DNA"/>
</dbReference>
<dbReference type="SUPFAM" id="SSF52833">
    <property type="entry name" value="Thioredoxin-like"/>
    <property type="match status" value="1"/>
</dbReference>
<feature type="signal peptide" evidence="5">
    <location>
        <begin position="1"/>
        <end position="20"/>
    </location>
</feature>
<dbReference type="OrthoDB" id="9794348at2"/>
<dbReference type="STRING" id="1121485.GCA_000426485_01276"/>
<comment type="caution">
    <text evidence="7">The sequence shown here is derived from an EMBL/GenBank/DDBJ whole genome shotgun (WGS) entry which is preliminary data.</text>
</comment>
<reference evidence="7 8" key="1">
    <citation type="submission" date="2019-03" db="EMBL/GenBank/DDBJ databases">
        <title>San Antonio Military Medical Center submission to MRSN (WRAIR), pending publication.</title>
        <authorList>
            <person name="Blyth D.M."/>
            <person name="Mccarthy S.L."/>
            <person name="Schall S.E."/>
            <person name="Stam J.A."/>
            <person name="Ong A.C."/>
            <person name="Mcgann P.T."/>
        </authorList>
    </citation>
    <scope>NUCLEOTIDE SEQUENCE [LARGE SCALE GENOMIC DNA]</scope>
    <source>
        <strain evidence="7 8">MRSN571793</strain>
    </source>
</reference>